<evidence type="ECO:0000313" key="8">
    <source>
        <dbReference type="Proteomes" id="UP000647172"/>
    </source>
</evidence>
<organism evidence="7 8">
    <name type="scientific">Actinoplanes nipponensis</name>
    <dbReference type="NCBI Taxonomy" id="135950"/>
    <lineage>
        <taxon>Bacteria</taxon>
        <taxon>Bacillati</taxon>
        <taxon>Actinomycetota</taxon>
        <taxon>Actinomycetes</taxon>
        <taxon>Micromonosporales</taxon>
        <taxon>Micromonosporaceae</taxon>
        <taxon>Actinoplanes</taxon>
    </lineage>
</organism>
<dbReference type="GO" id="GO:0036440">
    <property type="term" value="F:citrate synthase activity"/>
    <property type="evidence" value="ECO:0007669"/>
    <property type="project" value="UniProtKB-EC"/>
</dbReference>
<keyword evidence="4" id="KW-0808">Transferase</keyword>
<comment type="similarity">
    <text evidence="2">Belongs to the citrate synthase family.</text>
</comment>
<dbReference type="PANTHER" id="PTHR11739:SF4">
    <property type="entry name" value="CITRATE SYNTHASE, PEROXISOMAL"/>
    <property type="match status" value="1"/>
</dbReference>
<dbReference type="InterPro" id="IPR041657">
    <property type="entry name" value="HTH_17"/>
</dbReference>
<evidence type="ECO:0000256" key="5">
    <source>
        <dbReference type="SAM" id="MobiDB-lite"/>
    </source>
</evidence>
<dbReference type="PRINTS" id="PR00143">
    <property type="entry name" value="CITRTSNTHASE"/>
</dbReference>
<proteinExistence type="inferred from homology"/>
<sequence length="411" mass="42813">MGAERLLTTDEVARRLGVKKATVYAYVSRGLLASRRNADGKESLFAEPDVAAFAAGRKRPGATPEAPATHTGITLITGGELYYRGRSVRELAGTASFESVATLLWTARLEHVPAEPDPGLLALARAVTAPLPAGARATDRLRVAVAAIAAADRLRFDTTPAAVIARGRTILGTMVAALPVRARPADEHSLAAALWCRLTDRPPTASGVAALDAALVLLADHDLAASTFAARVAASTRAHPYAVIQAGLAALDGPRHGAASHLVFALLSEVLRTGDAVEAIAGRLRADGWVAGFGQPLYPAGDPRAAVLLELLRGPLAAVEQQALRRAAADVTAAMLSHSGAAPSIDFALAVFALAHGMDADAGEAIFAVARTAGWIAHALEEYADEPSRFRPSGRYAGRLPAQSPWTPERT</sequence>
<protein>
    <recommendedName>
        <fullName evidence="3">citrate synthase (unknown stereospecificity)</fullName>
        <ecNumber evidence="3">2.3.3.16</ecNumber>
    </recommendedName>
</protein>
<feature type="domain" description="Helix-turn-helix" evidence="6">
    <location>
        <begin position="6"/>
        <end position="57"/>
    </location>
</feature>
<evidence type="ECO:0000256" key="4">
    <source>
        <dbReference type="ARBA" id="ARBA00022679"/>
    </source>
</evidence>
<dbReference type="Gene3D" id="1.10.230.10">
    <property type="entry name" value="Cytochrome P450-Terp, domain 2"/>
    <property type="match status" value="1"/>
</dbReference>
<dbReference type="Pfam" id="PF00285">
    <property type="entry name" value="Citrate_synt"/>
    <property type="match status" value="1"/>
</dbReference>
<dbReference type="SUPFAM" id="SSF48256">
    <property type="entry name" value="Citrate synthase"/>
    <property type="match status" value="1"/>
</dbReference>
<comment type="pathway">
    <text evidence="1">Carbohydrate metabolism; tricarboxylic acid cycle.</text>
</comment>
<gene>
    <name evidence="7" type="ORF">Ani05nite_19750</name>
</gene>
<name>A0A919MKE7_9ACTN</name>
<keyword evidence="8" id="KW-1185">Reference proteome</keyword>
<dbReference type="SUPFAM" id="SSF46955">
    <property type="entry name" value="Putative DNA-binding domain"/>
    <property type="match status" value="1"/>
</dbReference>
<dbReference type="Proteomes" id="UP000647172">
    <property type="component" value="Unassembled WGS sequence"/>
</dbReference>
<dbReference type="Gene3D" id="1.10.580.10">
    <property type="entry name" value="Citrate Synthase, domain 1"/>
    <property type="match status" value="1"/>
</dbReference>
<comment type="caution">
    <text evidence="7">The sequence shown here is derived from an EMBL/GenBank/DDBJ whole genome shotgun (WGS) entry which is preliminary data.</text>
</comment>
<evidence type="ECO:0000256" key="1">
    <source>
        <dbReference type="ARBA" id="ARBA00005163"/>
    </source>
</evidence>
<dbReference type="EMBL" id="BOMQ01000025">
    <property type="protein sequence ID" value="GIE48441.1"/>
    <property type="molecule type" value="Genomic_DNA"/>
</dbReference>
<evidence type="ECO:0000256" key="3">
    <source>
        <dbReference type="ARBA" id="ARBA00012972"/>
    </source>
</evidence>
<accession>A0A919MKE7</accession>
<evidence type="ECO:0000259" key="6">
    <source>
        <dbReference type="Pfam" id="PF12728"/>
    </source>
</evidence>
<dbReference type="InterPro" id="IPR016142">
    <property type="entry name" value="Citrate_synth-like_lrg_a-sub"/>
</dbReference>
<dbReference type="InterPro" id="IPR036969">
    <property type="entry name" value="Citrate_synthase_sf"/>
</dbReference>
<evidence type="ECO:0000313" key="7">
    <source>
        <dbReference type="EMBL" id="GIE48441.1"/>
    </source>
</evidence>
<dbReference type="GO" id="GO:0005975">
    <property type="term" value="P:carbohydrate metabolic process"/>
    <property type="evidence" value="ECO:0007669"/>
    <property type="project" value="TreeGrafter"/>
</dbReference>
<dbReference type="AlphaFoldDB" id="A0A919MKE7"/>
<dbReference type="EC" id="2.3.3.16" evidence="3"/>
<feature type="region of interest" description="Disordered" evidence="5">
    <location>
        <begin position="388"/>
        <end position="411"/>
    </location>
</feature>
<reference evidence="7" key="1">
    <citation type="submission" date="2021-01" db="EMBL/GenBank/DDBJ databases">
        <title>Whole genome shotgun sequence of Actinoplanes nipponensis NBRC 14063.</title>
        <authorList>
            <person name="Komaki H."/>
            <person name="Tamura T."/>
        </authorList>
    </citation>
    <scope>NUCLEOTIDE SEQUENCE</scope>
    <source>
        <strain evidence="7">NBRC 14063</strain>
    </source>
</reference>
<dbReference type="PANTHER" id="PTHR11739">
    <property type="entry name" value="CITRATE SYNTHASE"/>
    <property type="match status" value="1"/>
</dbReference>
<dbReference type="InterPro" id="IPR009061">
    <property type="entry name" value="DNA-bd_dom_put_sf"/>
</dbReference>
<dbReference type="InterPro" id="IPR016143">
    <property type="entry name" value="Citrate_synth-like_sm_a-sub"/>
</dbReference>
<dbReference type="RefSeq" id="WP_203767004.1">
    <property type="nucleotide sequence ID" value="NZ_BAAAYJ010000096.1"/>
</dbReference>
<evidence type="ECO:0000256" key="2">
    <source>
        <dbReference type="ARBA" id="ARBA00010566"/>
    </source>
</evidence>
<dbReference type="GO" id="GO:0005829">
    <property type="term" value="C:cytosol"/>
    <property type="evidence" value="ECO:0007669"/>
    <property type="project" value="TreeGrafter"/>
</dbReference>
<dbReference type="Gene3D" id="1.10.1660.10">
    <property type="match status" value="1"/>
</dbReference>
<dbReference type="Pfam" id="PF12728">
    <property type="entry name" value="HTH_17"/>
    <property type="match status" value="1"/>
</dbReference>
<dbReference type="GO" id="GO:0006099">
    <property type="term" value="P:tricarboxylic acid cycle"/>
    <property type="evidence" value="ECO:0007669"/>
    <property type="project" value="TreeGrafter"/>
</dbReference>
<dbReference type="InterPro" id="IPR002020">
    <property type="entry name" value="Citrate_synthase"/>
</dbReference>